<evidence type="ECO:0000259" key="3">
    <source>
        <dbReference type="Pfam" id="PF06155"/>
    </source>
</evidence>
<comment type="caution">
    <text evidence="4">The sequence shown here is derived from an EMBL/GenBank/DDBJ whole genome shotgun (WGS) entry which is preliminary data.</text>
</comment>
<name>A0ABW8GKZ6_9PROT</name>
<evidence type="ECO:0000313" key="5">
    <source>
        <dbReference type="Proteomes" id="UP001617669"/>
    </source>
</evidence>
<dbReference type="InterPro" id="IPR038492">
    <property type="entry name" value="GBBH-like_N_sf"/>
</dbReference>
<organism evidence="4 5">
    <name type="scientific">Methylobacillus methanolivorans</name>
    <dbReference type="NCBI Taxonomy" id="1848927"/>
    <lineage>
        <taxon>Bacteria</taxon>
        <taxon>Pseudomonadati</taxon>
        <taxon>Pseudomonadota</taxon>
        <taxon>Betaproteobacteria</taxon>
        <taxon>Nitrosomonadales</taxon>
        <taxon>Methylophilaceae</taxon>
        <taxon>Methylobacillus</taxon>
    </lineage>
</organism>
<dbReference type="Pfam" id="PF06155">
    <property type="entry name" value="GBBH-like_N"/>
    <property type="match status" value="1"/>
</dbReference>
<sequence>MSGLSPDTPLPTDIRLHQVSRTLEITFDNGVSGMLPCEFLRVYSPSAEVQGHGNPVLQTGKRDVNITGIEPVGHYAVKLVFSDGHNTGLYSWDYLYALLQRHDTLWQEYLERLAQAGASRDADH</sequence>
<evidence type="ECO:0000256" key="1">
    <source>
        <dbReference type="ARBA" id="ARBA00022723"/>
    </source>
</evidence>
<dbReference type="PANTHER" id="PTHR35303:SF5">
    <property type="entry name" value="OS02G0197800 PROTEIN"/>
    <property type="match status" value="1"/>
</dbReference>
<proteinExistence type="predicted"/>
<reference evidence="4 5" key="1">
    <citation type="submission" date="2024-11" db="EMBL/GenBank/DDBJ databases">
        <authorList>
            <person name="Kaparullina E.N."/>
            <person name="Delegan Y.A."/>
            <person name="Doronina N.V."/>
        </authorList>
    </citation>
    <scope>NUCLEOTIDE SEQUENCE [LARGE SCALE GENOMIC DNA]</scope>
    <source>
        <strain evidence="4 5">7sh_L</strain>
    </source>
</reference>
<keyword evidence="5" id="KW-1185">Reference proteome</keyword>
<accession>A0ABW8GKZ6</accession>
<dbReference type="RefSeq" id="WP_400880708.1">
    <property type="nucleotide sequence ID" value="NZ_JBIWXY010000001.1"/>
</dbReference>
<dbReference type="InterPro" id="IPR010376">
    <property type="entry name" value="GBBH-like_N"/>
</dbReference>
<dbReference type="Gene3D" id="3.30.2020.30">
    <property type="match status" value="1"/>
</dbReference>
<gene>
    <name evidence="4" type="ORF">ACIKP9_06300</name>
</gene>
<dbReference type="Proteomes" id="UP001617669">
    <property type="component" value="Unassembled WGS sequence"/>
</dbReference>
<evidence type="ECO:0000256" key="2">
    <source>
        <dbReference type="ARBA" id="ARBA00023004"/>
    </source>
</evidence>
<dbReference type="PANTHER" id="PTHR35303">
    <property type="entry name" value="OS02G0197800 PROTEIN"/>
    <property type="match status" value="1"/>
</dbReference>
<keyword evidence="2" id="KW-0408">Iron</keyword>
<evidence type="ECO:0000313" key="4">
    <source>
        <dbReference type="EMBL" id="MFJ5445837.1"/>
    </source>
</evidence>
<feature type="domain" description="Gamma-butyrobetaine hydroxylase-like N-terminal" evidence="3">
    <location>
        <begin position="14"/>
        <end position="96"/>
    </location>
</feature>
<protein>
    <submittedName>
        <fullName evidence="4">Gamma-butyrobetaine hydroxylase-like domain-containing protein</fullName>
    </submittedName>
</protein>
<keyword evidence="1" id="KW-0479">Metal-binding</keyword>
<dbReference type="EMBL" id="JBIWXY010000001">
    <property type="protein sequence ID" value="MFJ5445837.1"/>
    <property type="molecule type" value="Genomic_DNA"/>
</dbReference>